<evidence type="ECO:0000256" key="5">
    <source>
        <dbReference type="ARBA" id="ARBA00023163"/>
    </source>
</evidence>
<gene>
    <name evidence="8" type="ORF">H7C19_23125</name>
</gene>
<proteinExistence type="inferred from homology"/>
<evidence type="ECO:0000256" key="3">
    <source>
        <dbReference type="ARBA" id="ARBA00023015"/>
    </source>
</evidence>
<dbReference type="RefSeq" id="WP_185671439.1">
    <property type="nucleotide sequence ID" value="NZ_JACJVP010000040.1"/>
</dbReference>
<accession>A0A7X0RW64</accession>
<dbReference type="SMART" id="SM00448">
    <property type="entry name" value="REC"/>
    <property type="match status" value="1"/>
</dbReference>
<dbReference type="SUPFAM" id="SSF48452">
    <property type="entry name" value="TPR-like"/>
    <property type="match status" value="1"/>
</dbReference>
<dbReference type="Pfam" id="PF03704">
    <property type="entry name" value="BTAD"/>
    <property type="match status" value="1"/>
</dbReference>
<dbReference type="GO" id="GO:0000160">
    <property type="term" value="P:phosphorelay signal transduction system"/>
    <property type="evidence" value="ECO:0007669"/>
    <property type="project" value="UniProtKB-KW"/>
</dbReference>
<feature type="domain" description="Response regulatory" evidence="7">
    <location>
        <begin position="3"/>
        <end position="117"/>
    </location>
</feature>
<organism evidence="8 9">
    <name type="scientific">Cohnella nanjingensis</name>
    <dbReference type="NCBI Taxonomy" id="1387779"/>
    <lineage>
        <taxon>Bacteria</taxon>
        <taxon>Bacillati</taxon>
        <taxon>Bacillota</taxon>
        <taxon>Bacilli</taxon>
        <taxon>Bacillales</taxon>
        <taxon>Paenibacillaceae</taxon>
        <taxon>Cohnella</taxon>
    </lineage>
</organism>
<dbReference type="InterPro" id="IPR001867">
    <property type="entry name" value="OmpR/PhoB-type_DNA-bd"/>
</dbReference>
<evidence type="ECO:0000313" key="8">
    <source>
        <dbReference type="EMBL" id="MBB6673576.1"/>
    </source>
</evidence>
<dbReference type="EMBL" id="JACJVP010000040">
    <property type="protein sequence ID" value="MBB6673576.1"/>
    <property type="molecule type" value="Genomic_DNA"/>
</dbReference>
<dbReference type="InterPro" id="IPR001789">
    <property type="entry name" value="Sig_transdc_resp-reg_receiver"/>
</dbReference>
<dbReference type="PANTHER" id="PTHR35807">
    <property type="entry name" value="TRANSCRIPTIONAL REGULATOR REDD-RELATED"/>
    <property type="match status" value="1"/>
</dbReference>
<reference evidence="8 9" key="1">
    <citation type="submission" date="2020-08" db="EMBL/GenBank/DDBJ databases">
        <title>Cohnella phylogeny.</title>
        <authorList>
            <person name="Dunlap C."/>
        </authorList>
    </citation>
    <scope>NUCLEOTIDE SEQUENCE [LARGE SCALE GENOMIC DNA]</scope>
    <source>
        <strain evidence="8 9">DSM 28246</strain>
    </source>
</reference>
<name>A0A7X0RW64_9BACL</name>
<evidence type="ECO:0000256" key="6">
    <source>
        <dbReference type="PROSITE-ProRule" id="PRU00169"/>
    </source>
</evidence>
<dbReference type="InterPro" id="IPR011006">
    <property type="entry name" value="CheY-like_superfamily"/>
</dbReference>
<dbReference type="GO" id="GO:0006355">
    <property type="term" value="P:regulation of DNA-templated transcription"/>
    <property type="evidence" value="ECO:0007669"/>
    <property type="project" value="InterPro"/>
</dbReference>
<evidence type="ECO:0000256" key="4">
    <source>
        <dbReference type="ARBA" id="ARBA00023125"/>
    </source>
</evidence>
<sequence>MLRVMIVEDEKPTLDLMERLIGRHPLLEVAGTFTSPLEALARYGELKPEVAFLDVEMPKMGGIELADKLKEVDEELQVVFTTAYPGYAVDAFRVHAVDYLLKPVAPEDLERVVPRLVHNREMRAALRPSAGTGEPAVRCLGTFETRGADGRLMNWPTRKTEELFAYFLAYPNRLTDKWRLADLLWPDLEEDRSLHNLHNTIYRLKKALKEAGISVSLTHTNEGYVFEASPALSDWGQLRALMASASRVDGRNAPEADRRFRAYRGALFGGRDYPWSASAASEAASQYASLVRMLTDWYRERGDSASAKETLRLYLGQAPLDEEMNAELLRLFAEAGETGAYLRHFEGYERLLADELGIEPPAELRRWAQQLR</sequence>
<dbReference type="SUPFAM" id="SSF52172">
    <property type="entry name" value="CheY-like"/>
    <property type="match status" value="1"/>
</dbReference>
<keyword evidence="6" id="KW-0597">Phosphoprotein</keyword>
<dbReference type="AlphaFoldDB" id="A0A7X0RW64"/>
<keyword evidence="9" id="KW-1185">Reference proteome</keyword>
<evidence type="ECO:0000256" key="2">
    <source>
        <dbReference type="ARBA" id="ARBA00023012"/>
    </source>
</evidence>
<dbReference type="PROSITE" id="PS50110">
    <property type="entry name" value="RESPONSE_REGULATORY"/>
    <property type="match status" value="1"/>
</dbReference>
<feature type="modified residue" description="4-aspartylphosphate" evidence="6">
    <location>
        <position position="54"/>
    </location>
</feature>
<keyword evidence="3" id="KW-0805">Transcription regulation</keyword>
<dbReference type="GO" id="GO:0003677">
    <property type="term" value="F:DNA binding"/>
    <property type="evidence" value="ECO:0007669"/>
    <property type="project" value="UniProtKB-KW"/>
</dbReference>
<dbReference type="PANTHER" id="PTHR35807:SF1">
    <property type="entry name" value="TRANSCRIPTIONAL REGULATOR REDD"/>
    <property type="match status" value="1"/>
</dbReference>
<dbReference type="InterPro" id="IPR051677">
    <property type="entry name" value="AfsR-DnrI-RedD_regulator"/>
</dbReference>
<keyword evidence="2" id="KW-0902">Two-component regulatory system</keyword>
<dbReference type="InterPro" id="IPR005158">
    <property type="entry name" value="BTAD"/>
</dbReference>
<evidence type="ECO:0000259" key="7">
    <source>
        <dbReference type="PROSITE" id="PS50110"/>
    </source>
</evidence>
<dbReference type="Pfam" id="PF00072">
    <property type="entry name" value="Response_reg"/>
    <property type="match status" value="1"/>
</dbReference>
<evidence type="ECO:0000256" key="1">
    <source>
        <dbReference type="ARBA" id="ARBA00005820"/>
    </source>
</evidence>
<evidence type="ECO:0000313" key="9">
    <source>
        <dbReference type="Proteomes" id="UP000547209"/>
    </source>
</evidence>
<dbReference type="SMART" id="SM00862">
    <property type="entry name" value="Trans_reg_C"/>
    <property type="match status" value="1"/>
</dbReference>
<keyword evidence="4" id="KW-0238">DNA-binding</keyword>
<comment type="similarity">
    <text evidence="1">Belongs to the AfsR/DnrI/RedD regulatory family.</text>
</comment>
<comment type="caution">
    <text evidence="8">The sequence shown here is derived from an EMBL/GenBank/DDBJ whole genome shotgun (WGS) entry which is preliminary data.</text>
</comment>
<dbReference type="InterPro" id="IPR016032">
    <property type="entry name" value="Sig_transdc_resp-reg_C-effctor"/>
</dbReference>
<dbReference type="Gene3D" id="1.25.40.10">
    <property type="entry name" value="Tetratricopeptide repeat domain"/>
    <property type="match status" value="1"/>
</dbReference>
<dbReference type="InterPro" id="IPR036388">
    <property type="entry name" value="WH-like_DNA-bd_sf"/>
</dbReference>
<keyword evidence="5" id="KW-0804">Transcription</keyword>
<dbReference type="SMART" id="SM01043">
    <property type="entry name" value="BTAD"/>
    <property type="match status" value="1"/>
</dbReference>
<dbReference type="Gene3D" id="3.40.50.2300">
    <property type="match status" value="1"/>
</dbReference>
<dbReference type="Gene3D" id="1.10.10.10">
    <property type="entry name" value="Winged helix-like DNA-binding domain superfamily/Winged helix DNA-binding domain"/>
    <property type="match status" value="1"/>
</dbReference>
<dbReference type="SUPFAM" id="SSF46894">
    <property type="entry name" value="C-terminal effector domain of the bipartite response regulators"/>
    <property type="match status" value="1"/>
</dbReference>
<dbReference type="InterPro" id="IPR011990">
    <property type="entry name" value="TPR-like_helical_dom_sf"/>
</dbReference>
<protein>
    <submittedName>
        <fullName evidence="8">Response regulator</fullName>
    </submittedName>
</protein>
<dbReference type="Proteomes" id="UP000547209">
    <property type="component" value="Unassembled WGS sequence"/>
</dbReference>